<comment type="caution">
    <text evidence="3">The sequence shown here is derived from an EMBL/GenBank/DDBJ whole genome shotgun (WGS) entry which is preliminary data.</text>
</comment>
<feature type="transmembrane region" description="Helical" evidence="2">
    <location>
        <begin position="77"/>
        <end position="107"/>
    </location>
</feature>
<keyword evidence="4" id="KW-1185">Reference proteome</keyword>
<dbReference type="Proteomes" id="UP001366085">
    <property type="component" value="Unassembled WGS sequence"/>
</dbReference>
<name>A0ABU8LHR4_9MICO</name>
<feature type="compositionally biased region" description="Basic and acidic residues" evidence="1">
    <location>
        <begin position="1"/>
        <end position="13"/>
    </location>
</feature>
<proteinExistence type="predicted"/>
<feature type="region of interest" description="Disordered" evidence="1">
    <location>
        <begin position="1"/>
        <end position="32"/>
    </location>
</feature>
<dbReference type="RefSeq" id="WP_337317552.1">
    <property type="nucleotide sequence ID" value="NZ_JBBDGN010000002.1"/>
</dbReference>
<organism evidence="3 4">
    <name type="scientific">Microbacterium istanbulense</name>
    <dbReference type="NCBI Taxonomy" id="3122049"/>
    <lineage>
        <taxon>Bacteria</taxon>
        <taxon>Bacillati</taxon>
        <taxon>Actinomycetota</taxon>
        <taxon>Actinomycetes</taxon>
        <taxon>Micrococcales</taxon>
        <taxon>Microbacteriaceae</taxon>
        <taxon>Microbacterium</taxon>
    </lineage>
</organism>
<keyword evidence="2" id="KW-1133">Transmembrane helix</keyword>
<sequence>MSENEPRLDRVSPEMETPAAGASVPGADRDYAHLPTGPLNVEPVISGPDADAQAFVPEQWEPEPEPDPIDDARLAPWALFAAIVALAGSMFVGWGIPVAIVAVIAAVMCLRRPIENREMALWALVLGIAATVFSAVWLIWAAMQLERLG</sequence>
<accession>A0ABU8LHR4</accession>
<keyword evidence="2" id="KW-0472">Membrane</keyword>
<evidence type="ECO:0000313" key="4">
    <source>
        <dbReference type="Proteomes" id="UP001366085"/>
    </source>
</evidence>
<evidence type="ECO:0000256" key="2">
    <source>
        <dbReference type="SAM" id="Phobius"/>
    </source>
</evidence>
<gene>
    <name evidence="3" type="ORF">WDU93_03555</name>
</gene>
<keyword evidence="2" id="KW-0812">Transmembrane</keyword>
<evidence type="ECO:0000256" key="1">
    <source>
        <dbReference type="SAM" id="MobiDB-lite"/>
    </source>
</evidence>
<reference evidence="3 4" key="1">
    <citation type="submission" date="2024-02" db="EMBL/GenBank/DDBJ databases">
        <authorList>
            <person name="Saticioglu I.B."/>
        </authorList>
    </citation>
    <scope>NUCLEOTIDE SEQUENCE [LARGE SCALE GENOMIC DNA]</scope>
    <source>
        <strain evidence="3 4">Mu-43</strain>
    </source>
</reference>
<evidence type="ECO:0000313" key="3">
    <source>
        <dbReference type="EMBL" id="MEJ1090758.1"/>
    </source>
</evidence>
<evidence type="ECO:0008006" key="5">
    <source>
        <dbReference type="Google" id="ProtNLM"/>
    </source>
</evidence>
<feature type="transmembrane region" description="Helical" evidence="2">
    <location>
        <begin position="119"/>
        <end position="143"/>
    </location>
</feature>
<protein>
    <recommendedName>
        <fullName evidence="5">DUF4190 domain-containing protein</fullName>
    </recommendedName>
</protein>
<dbReference type="EMBL" id="JBBDGN010000002">
    <property type="protein sequence ID" value="MEJ1090758.1"/>
    <property type="molecule type" value="Genomic_DNA"/>
</dbReference>